<dbReference type="PRINTS" id="PR01705">
    <property type="entry name" value="TSP1REPEAT"/>
</dbReference>
<dbReference type="InterPro" id="IPR013098">
    <property type="entry name" value="Ig_I-set"/>
</dbReference>
<dbReference type="Pfam" id="PF07679">
    <property type="entry name" value="I-set"/>
    <property type="match status" value="1"/>
</dbReference>
<name>A0A8C4W440_9SAUR</name>
<evidence type="ECO:0000259" key="15">
    <source>
        <dbReference type="PROSITE" id="PS50017"/>
    </source>
</evidence>
<dbReference type="SMART" id="SM00409">
    <property type="entry name" value="IG"/>
    <property type="match status" value="1"/>
</dbReference>
<comment type="similarity">
    <text evidence="2 14">Belongs to the unc-5 family.</text>
</comment>
<evidence type="ECO:0000256" key="9">
    <source>
        <dbReference type="ARBA" id="ARBA00023136"/>
    </source>
</evidence>
<dbReference type="Gene3D" id="2.60.220.30">
    <property type="match status" value="1"/>
</dbReference>
<dbReference type="InterPro" id="IPR033772">
    <property type="entry name" value="UPA"/>
</dbReference>
<dbReference type="Pfam" id="PF25609">
    <property type="entry name" value="Unc5_NetrinR_N"/>
    <property type="match status" value="1"/>
</dbReference>
<keyword evidence="12" id="KW-0325">Glycoprotein</keyword>
<dbReference type="InterPro" id="IPR037936">
    <property type="entry name" value="UNC5A-D"/>
</dbReference>
<dbReference type="PANTHER" id="PTHR12582">
    <property type="entry name" value="NETRIN RECEPTOR UNC5"/>
    <property type="match status" value="1"/>
</dbReference>
<comment type="function">
    <text evidence="14">Receptor for netrin required for axon guidance. Mediates axon repulsion of neuronal growth cones in the developing nervous system upon ligand binding.</text>
</comment>
<evidence type="ECO:0000259" key="16">
    <source>
        <dbReference type="PROSITE" id="PS50835"/>
    </source>
</evidence>
<evidence type="ECO:0000256" key="6">
    <source>
        <dbReference type="ARBA" id="ARBA00022729"/>
    </source>
</evidence>
<evidence type="ECO:0000256" key="13">
    <source>
        <dbReference type="ARBA" id="ARBA00023319"/>
    </source>
</evidence>
<protein>
    <recommendedName>
        <fullName evidence="14">Netrin receptor UNC5</fullName>
    </recommendedName>
</protein>
<dbReference type="SUPFAM" id="SSF47986">
    <property type="entry name" value="DEATH domain"/>
    <property type="match status" value="1"/>
</dbReference>
<dbReference type="GO" id="GO:0005042">
    <property type="term" value="F:netrin receptor activity"/>
    <property type="evidence" value="ECO:0007669"/>
    <property type="project" value="UniProtKB-UniRule"/>
</dbReference>
<keyword evidence="11 14" id="KW-0675">Receptor</keyword>
<dbReference type="FunFam" id="2.20.100.10:FF:000008">
    <property type="entry name" value="Unc-5 netrin receptor C"/>
    <property type="match status" value="1"/>
</dbReference>
<keyword evidence="10" id="KW-1015">Disulfide bond</keyword>
<evidence type="ECO:0000256" key="4">
    <source>
        <dbReference type="ARBA" id="ARBA00022475"/>
    </source>
</evidence>
<keyword evidence="13 14" id="KW-0393">Immunoglobulin domain</keyword>
<dbReference type="SUPFAM" id="SSF48726">
    <property type="entry name" value="Immunoglobulin"/>
    <property type="match status" value="2"/>
</dbReference>
<evidence type="ECO:0000256" key="3">
    <source>
        <dbReference type="ARBA" id="ARBA00022473"/>
    </source>
</evidence>
<dbReference type="PROSITE" id="PS51145">
    <property type="entry name" value="ZU5"/>
    <property type="match status" value="1"/>
</dbReference>
<dbReference type="PROSITE" id="PS50092">
    <property type="entry name" value="TSP1"/>
    <property type="match status" value="2"/>
</dbReference>
<dbReference type="InterPro" id="IPR003599">
    <property type="entry name" value="Ig_sub"/>
</dbReference>
<feature type="domain" description="ZU5" evidence="17">
    <location>
        <begin position="495"/>
        <end position="638"/>
    </location>
</feature>
<dbReference type="Pfam" id="PF00090">
    <property type="entry name" value="TSP_1"/>
    <property type="match status" value="2"/>
</dbReference>
<keyword evidence="7" id="KW-0677">Repeat</keyword>
<dbReference type="InterPro" id="IPR013783">
    <property type="entry name" value="Ig-like_fold"/>
</dbReference>
<accession>A0A8C4W440</accession>
<feature type="domain" description="Death" evidence="15">
    <location>
        <begin position="830"/>
        <end position="891"/>
    </location>
</feature>
<evidence type="ECO:0000259" key="17">
    <source>
        <dbReference type="PROSITE" id="PS51145"/>
    </source>
</evidence>
<reference evidence="18" key="1">
    <citation type="submission" date="2025-08" db="UniProtKB">
        <authorList>
            <consortium name="Ensembl"/>
        </authorList>
    </citation>
    <scope>IDENTIFICATION</scope>
</reference>
<dbReference type="GO" id="GO:0033564">
    <property type="term" value="P:anterior/posterior axon guidance"/>
    <property type="evidence" value="ECO:0007669"/>
    <property type="project" value="TreeGrafter"/>
</dbReference>
<reference evidence="18" key="2">
    <citation type="submission" date="2025-09" db="UniProtKB">
        <authorList>
            <consortium name="Ensembl"/>
        </authorList>
    </citation>
    <scope>IDENTIFICATION</scope>
</reference>
<keyword evidence="8 14" id="KW-1133">Transmembrane helix</keyword>
<organism evidence="18 19">
    <name type="scientific">Gopherus evgoodei</name>
    <name type="common">Goodes thornscrub tortoise</name>
    <dbReference type="NCBI Taxonomy" id="1825980"/>
    <lineage>
        <taxon>Eukaryota</taxon>
        <taxon>Metazoa</taxon>
        <taxon>Chordata</taxon>
        <taxon>Craniata</taxon>
        <taxon>Vertebrata</taxon>
        <taxon>Euteleostomi</taxon>
        <taxon>Archelosauria</taxon>
        <taxon>Testudinata</taxon>
        <taxon>Testudines</taxon>
        <taxon>Cryptodira</taxon>
        <taxon>Durocryptodira</taxon>
        <taxon>Testudinoidea</taxon>
        <taxon>Testudinidae</taxon>
        <taxon>Gopherus</taxon>
    </lineage>
</organism>
<dbReference type="OrthoDB" id="5973910at2759"/>
<dbReference type="Pfam" id="PF00531">
    <property type="entry name" value="Death"/>
    <property type="match status" value="1"/>
</dbReference>
<keyword evidence="5 14" id="KW-0812">Transmembrane</keyword>
<dbReference type="SMART" id="SM00209">
    <property type="entry name" value="TSP1"/>
    <property type="match status" value="2"/>
</dbReference>
<dbReference type="SUPFAM" id="SSF82895">
    <property type="entry name" value="TSP-1 type 1 repeat"/>
    <property type="match status" value="2"/>
</dbReference>
<dbReference type="PROSITE" id="PS50017">
    <property type="entry name" value="DEATH_DOMAIN"/>
    <property type="match status" value="1"/>
</dbReference>
<dbReference type="InterPro" id="IPR007110">
    <property type="entry name" value="Ig-like_dom"/>
</dbReference>
<keyword evidence="4" id="KW-1003">Cell membrane</keyword>
<evidence type="ECO:0000256" key="8">
    <source>
        <dbReference type="ARBA" id="ARBA00022989"/>
    </source>
</evidence>
<dbReference type="Ensembl" id="ENSGEVT00005010922.1">
    <property type="protein sequence ID" value="ENSGEVP00005010423.1"/>
    <property type="gene ID" value="ENSGEVG00005006532.1"/>
</dbReference>
<dbReference type="InterPro" id="IPR057755">
    <property type="entry name" value="UNC5A-D-like_N"/>
</dbReference>
<gene>
    <name evidence="18" type="primary">UNC5A</name>
</gene>
<dbReference type="InterPro" id="IPR000884">
    <property type="entry name" value="TSP1_rpt"/>
</dbReference>
<dbReference type="Gene3D" id="2.60.40.10">
    <property type="entry name" value="Immunoglobulins"/>
    <property type="match status" value="2"/>
</dbReference>
<dbReference type="InterPro" id="IPR036383">
    <property type="entry name" value="TSP1_rpt_sf"/>
</dbReference>
<dbReference type="PROSITE" id="PS50835">
    <property type="entry name" value="IG_LIKE"/>
    <property type="match status" value="1"/>
</dbReference>
<dbReference type="PANTHER" id="PTHR12582:SF4">
    <property type="entry name" value="NETRIN RECEPTOR UNC5A"/>
    <property type="match status" value="1"/>
</dbReference>
<keyword evidence="19" id="KW-1185">Reference proteome</keyword>
<dbReference type="FunFam" id="1.10.533.10:FF:000001">
    <property type="entry name" value="Unc-5 netrin receptor B"/>
    <property type="match status" value="1"/>
</dbReference>
<evidence type="ECO:0000256" key="10">
    <source>
        <dbReference type="ARBA" id="ARBA00023157"/>
    </source>
</evidence>
<dbReference type="SMART" id="SM00218">
    <property type="entry name" value="ZU5"/>
    <property type="match status" value="1"/>
</dbReference>
<dbReference type="Proteomes" id="UP000694390">
    <property type="component" value="Unassembled WGS sequence"/>
</dbReference>
<comment type="subcellular location">
    <subcellularLocation>
        <location evidence="1 14">Cell membrane</location>
        <topology evidence="1 14">Single-pass type I membrane protein</topology>
    </subcellularLocation>
</comment>
<feature type="domain" description="Ig-like" evidence="16">
    <location>
        <begin position="171"/>
        <end position="252"/>
    </location>
</feature>
<evidence type="ECO:0000313" key="19">
    <source>
        <dbReference type="Proteomes" id="UP000694390"/>
    </source>
</evidence>
<feature type="transmembrane region" description="Helical" evidence="14">
    <location>
        <begin position="371"/>
        <end position="396"/>
    </location>
</feature>
<keyword evidence="3 14" id="KW-0217">Developmental protein</keyword>
<dbReference type="InterPro" id="IPR000906">
    <property type="entry name" value="ZU5_dom"/>
</dbReference>
<dbReference type="SMART" id="SM00005">
    <property type="entry name" value="DEATH"/>
    <property type="match status" value="1"/>
</dbReference>
<dbReference type="FunFam" id="2.60.40.10:FF:000037">
    <property type="entry name" value="Unc-5 netrin receptor C"/>
    <property type="match status" value="1"/>
</dbReference>
<evidence type="ECO:0000256" key="11">
    <source>
        <dbReference type="ARBA" id="ARBA00023170"/>
    </source>
</evidence>
<dbReference type="GO" id="GO:0005886">
    <property type="term" value="C:plasma membrane"/>
    <property type="evidence" value="ECO:0007669"/>
    <property type="project" value="UniProtKB-SubCell"/>
</dbReference>
<evidence type="ECO:0000256" key="14">
    <source>
        <dbReference type="RuleBase" id="RU367033"/>
    </source>
</evidence>
<keyword evidence="9 14" id="KW-0472">Membrane</keyword>
<evidence type="ECO:0000256" key="2">
    <source>
        <dbReference type="ARBA" id="ARBA00009844"/>
    </source>
</evidence>
<evidence type="ECO:0000256" key="1">
    <source>
        <dbReference type="ARBA" id="ARBA00004251"/>
    </source>
</evidence>
<dbReference type="GeneTree" id="ENSGT00950000182815"/>
<dbReference type="FunFam" id="2.60.220.30:FF:000003">
    <property type="entry name" value="Unc-5 netrin receptor C"/>
    <property type="match status" value="1"/>
</dbReference>
<dbReference type="Pfam" id="PF17217">
    <property type="entry name" value="UPA"/>
    <property type="match status" value="1"/>
</dbReference>
<dbReference type="InterPro" id="IPR011029">
    <property type="entry name" value="DEATH-like_dom_sf"/>
</dbReference>
<dbReference type="FunFam" id="2.60.40.10:FF:000039">
    <property type="entry name" value="Unc-5 netrin receptor C"/>
    <property type="match status" value="1"/>
</dbReference>
<sequence>VRQGEPRFPAGSGLGDSKGWSWLGTPQAALLGATPGHSAQQSATVANPMPGTSSDLLPHFLLEPQDVYIVKNKPVSLACRATPATQIYFKCNGEWVHQGEHVTQRSTDQGTGLPLMDVRIDISRQQVERIFGLEEYWCQCVAWSSSGTTKSQKAYVRIAYLRKNFEEEPMGREVSIEQEIVLACRPPEGIPPAEVEWLRNEELVDPALDASVYVTPEHSLVVPRARLADTANYTCVAKNMVARRRSSSAAVTVYVNGGWSTWTDWSACSTSCGQGWQKRSRSCTNPAPLNGGTFCEGQNVQKNACTTLCPVDGGWSGWSRWSLCALDCTHWRSRECSEPAPRSGGQDCQGAELETRNCTTELCTASGPEDVALYVGLMAVAVCLVLLLLVVVLVCYRKKGGLDPDVADSSILTAGFQPVSSKPAKAGACGTGTRAALGGVQLHGKFQLSNGHLLSPLGAGRHTLHHSSPAAEGLDFVSRFAAQSCFRSLPRGAASMACGTFNFLGGRLLIPNTGISLLIPPDAIPRGKIYEVYLTLHKQEDVRLPLAGCQTLLSPIVSCGPPGVLLTRPAILALRHCVEANAADWSIRLKKQSCEGSWEDVLQVGEEAASGLYYCQLEAQAAYVFTEQLGRFALVGESLSMAAAKRLKILLFAPASCSSLEYSVRVYCLRDTPDVLQEVMQLEKQLGGQLIGAPRVLHFKDSYHNLRLSIHDMPSSLWKSKLLASYQEIPFYHLWSGLQPYLHCTFTLERLSPSTCQLACKIWVWQVEGDGQSFNINFNIAKVSRLGPVSFPLLKPKASCPALVGPSAFKIPFLIRQKIIGSLDTPCARGADWRTLAQKLHLDRYGGRDFFASKASPTAMILNLWEARHFPSGNLAQLATAVAEVGKQDSALFAVSEAEC</sequence>
<dbReference type="Gene3D" id="2.20.100.10">
    <property type="entry name" value="Thrombospondin type-1 (TSP1) repeat"/>
    <property type="match status" value="2"/>
</dbReference>
<proteinExistence type="inferred from homology"/>
<dbReference type="FunFam" id="2.20.100.10:FF:000002">
    <property type="entry name" value="Unc-5 netrin receptor C"/>
    <property type="match status" value="1"/>
</dbReference>
<evidence type="ECO:0000256" key="5">
    <source>
        <dbReference type="ARBA" id="ARBA00022692"/>
    </source>
</evidence>
<evidence type="ECO:0000256" key="7">
    <source>
        <dbReference type="ARBA" id="ARBA00022737"/>
    </source>
</evidence>
<dbReference type="Pfam" id="PF00791">
    <property type="entry name" value="ZU5"/>
    <property type="match status" value="1"/>
</dbReference>
<evidence type="ECO:0000256" key="12">
    <source>
        <dbReference type="ARBA" id="ARBA00023180"/>
    </source>
</evidence>
<dbReference type="AlphaFoldDB" id="A0A8C4W440"/>
<dbReference type="InterPro" id="IPR000488">
    <property type="entry name" value="Death_dom"/>
</dbReference>
<keyword evidence="6" id="KW-0732">Signal</keyword>
<evidence type="ECO:0000313" key="18">
    <source>
        <dbReference type="Ensembl" id="ENSGEVP00005010423.1"/>
    </source>
</evidence>
<dbReference type="InterPro" id="IPR036179">
    <property type="entry name" value="Ig-like_dom_sf"/>
</dbReference>
<dbReference type="Gene3D" id="1.10.533.10">
    <property type="entry name" value="Death Domain, Fas"/>
    <property type="match status" value="1"/>
</dbReference>